<reference evidence="1" key="1">
    <citation type="submission" date="2018-05" db="EMBL/GenBank/DDBJ databases">
        <authorList>
            <person name="Lanie J.A."/>
            <person name="Ng W.-L."/>
            <person name="Kazmierczak K.M."/>
            <person name="Andrzejewski T.M."/>
            <person name="Davidsen T.M."/>
            <person name="Wayne K.J."/>
            <person name="Tettelin H."/>
            <person name="Glass J.I."/>
            <person name="Rusch D."/>
            <person name="Podicherti R."/>
            <person name="Tsui H.-C.T."/>
            <person name="Winkler M.E."/>
        </authorList>
    </citation>
    <scope>NUCLEOTIDE SEQUENCE</scope>
</reference>
<proteinExistence type="predicted"/>
<organism evidence="1">
    <name type="scientific">marine metagenome</name>
    <dbReference type="NCBI Taxonomy" id="408172"/>
    <lineage>
        <taxon>unclassified sequences</taxon>
        <taxon>metagenomes</taxon>
        <taxon>ecological metagenomes</taxon>
    </lineage>
</organism>
<evidence type="ECO:0000313" key="1">
    <source>
        <dbReference type="EMBL" id="SVD11593.1"/>
    </source>
</evidence>
<gene>
    <name evidence="1" type="ORF">METZ01_LOCUS364447</name>
</gene>
<dbReference type="EMBL" id="UINC01130491">
    <property type="protein sequence ID" value="SVD11593.1"/>
    <property type="molecule type" value="Genomic_DNA"/>
</dbReference>
<dbReference type="Gene3D" id="3.30.70.100">
    <property type="match status" value="2"/>
</dbReference>
<dbReference type="AlphaFoldDB" id="A0A382SP67"/>
<accession>A0A382SP67</accession>
<evidence type="ECO:0008006" key="2">
    <source>
        <dbReference type="Google" id="ProtNLM"/>
    </source>
</evidence>
<sequence length="231" mass="25146">MIKIKLIATLIILSIPAVSYSEVVEVFTWKANPGKDTQMVQAFREAAVIHEKEGAVVSMEAMNVGGTQGTYQYVMRWDNPVEWGISKDKINTSPEWAAFGRKYRPGSLGEMVSSLSGGNLDATVKATDFSDPFVYSVQVWEATPGKFQELVSNFMTAKSIIEKTGARVEIYSEGTGGNGKFHYVLLYDNWTKMGASYAALGTSSEWAAFQASTAQGNSGKLVSSHSGQVIK</sequence>
<protein>
    <recommendedName>
        <fullName evidence="2">NIPSNAP domain-containing protein</fullName>
    </recommendedName>
</protein>
<name>A0A382SP67_9ZZZZ</name>